<organism evidence="1 2">
    <name type="scientific">Rhamnusium bicolor</name>
    <dbReference type="NCBI Taxonomy" id="1586634"/>
    <lineage>
        <taxon>Eukaryota</taxon>
        <taxon>Metazoa</taxon>
        <taxon>Ecdysozoa</taxon>
        <taxon>Arthropoda</taxon>
        <taxon>Hexapoda</taxon>
        <taxon>Insecta</taxon>
        <taxon>Pterygota</taxon>
        <taxon>Neoptera</taxon>
        <taxon>Endopterygota</taxon>
        <taxon>Coleoptera</taxon>
        <taxon>Polyphaga</taxon>
        <taxon>Cucujiformia</taxon>
        <taxon>Chrysomeloidea</taxon>
        <taxon>Cerambycidae</taxon>
        <taxon>Lepturinae</taxon>
        <taxon>Rhagiini</taxon>
        <taxon>Rhamnusium</taxon>
    </lineage>
</organism>
<evidence type="ECO:0000313" key="1">
    <source>
        <dbReference type="EMBL" id="KAJ8963605.1"/>
    </source>
</evidence>
<name>A0AAV8ZGM5_9CUCU</name>
<comment type="caution">
    <text evidence="1">The sequence shown here is derived from an EMBL/GenBank/DDBJ whole genome shotgun (WGS) entry which is preliminary data.</text>
</comment>
<dbReference type="Proteomes" id="UP001162156">
    <property type="component" value="Unassembled WGS sequence"/>
</dbReference>
<reference evidence="1" key="1">
    <citation type="journal article" date="2023" name="Insect Mol. Biol.">
        <title>Genome sequencing provides insights into the evolution of gene families encoding plant cell wall-degrading enzymes in longhorned beetles.</title>
        <authorList>
            <person name="Shin N.R."/>
            <person name="Okamura Y."/>
            <person name="Kirsch R."/>
            <person name="Pauchet Y."/>
        </authorList>
    </citation>
    <scope>NUCLEOTIDE SEQUENCE</scope>
    <source>
        <strain evidence="1">RBIC_L_NR</strain>
    </source>
</reference>
<accession>A0AAV8ZGM5</accession>
<evidence type="ECO:0000313" key="2">
    <source>
        <dbReference type="Proteomes" id="UP001162156"/>
    </source>
</evidence>
<dbReference type="EMBL" id="JANEYF010001524">
    <property type="protein sequence ID" value="KAJ8963605.1"/>
    <property type="molecule type" value="Genomic_DNA"/>
</dbReference>
<dbReference type="AlphaFoldDB" id="A0AAV8ZGM5"/>
<sequence length="193" mass="21779">MVLNGEDLEKKRELESIVEEPEQNIRQEGFKKLFKEVRKRLDEATKKNERTYNLRRRHEEFLPNQMVWKRNFVLSDAAKYYTSKLAPKYIGPFYIKKRISTWTYELRDSAGTSKGIWNIKDLKSASAVETVTLCRVSSPLDLTSSDMSATLPSLLSALPLTKGASVEFSCTSFSLSDAVSDTASSLAPVGKGK</sequence>
<gene>
    <name evidence="1" type="ORF">NQ314_005505</name>
</gene>
<keyword evidence="2" id="KW-1185">Reference proteome</keyword>
<protein>
    <submittedName>
        <fullName evidence="1">Uncharacterized protein</fullName>
    </submittedName>
</protein>
<proteinExistence type="predicted"/>